<gene>
    <name evidence="1" type="ORF">LCGC14_0474350</name>
</gene>
<comment type="caution">
    <text evidence="1">The sequence shown here is derived from an EMBL/GenBank/DDBJ whole genome shotgun (WGS) entry which is preliminary data.</text>
</comment>
<dbReference type="EMBL" id="LAZR01000509">
    <property type="protein sequence ID" value="KKN66145.1"/>
    <property type="molecule type" value="Genomic_DNA"/>
</dbReference>
<sequence length="85" mass="9604">MGVAKEEGEEMSNADKFIGKIRAVGIEPTDFLLLEINPEHIYRWASLSDLRTKLSKAGFHNVSILFCSEHMKITSVKKVKGKKKK</sequence>
<reference evidence="1" key="1">
    <citation type="journal article" date="2015" name="Nature">
        <title>Complex archaea that bridge the gap between prokaryotes and eukaryotes.</title>
        <authorList>
            <person name="Spang A."/>
            <person name="Saw J.H."/>
            <person name="Jorgensen S.L."/>
            <person name="Zaremba-Niedzwiedzka K."/>
            <person name="Martijn J."/>
            <person name="Lind A.E."/>
            <person name="van Eijk R."/>
            <person name="Schleper C."/>
            <person name="Guy L."/>
            <person name="Ettema T.J."/>
        </authorList>
    </citation>
    <scope>NUCLEOTIDE SEQUENCE</scope>
</reference>
<name>A0A0F9SB74_9ZZZZ</name>
<dbReference type="AlphaFoldDB" id="A0A0F9SB74"/>
<accession>A0A0F9SB74</accession>
<organism evidence="1">
    <name type="scientific">marine sediment metagenome</name>
    <dbReference type="NCBI Taxonomy" id="412755"/>
    <lineage>
        <taxon>unclassified sequences</taxon>
        <taxon>metagenomes</taxon>
        <taxon>ecological metagenomes</taxon>
    </lineage>
</organism>
<protein>
    <submittedName>
        <fullName evidence="1">Uncharacterized protein</fullName>
    </submittedName>
</protein>
<evidence type="ECO:0000313" key="1">
    <source>
        <dbReference type="EMBL" id="KKN66145.1"/>
    </source>
</evidence>
<proteinExistence type="predicted"/>